<feature type="transmembrane region" description="Helical" evidence="4">
    <location>
        <begin position="111"/>
        <end position="131"/>
    </location>
</feature>
<feature type="transmembrane region" description="Helical" evidence="4">
    <location>
        <begin position="181"/>
        <end position="203"/>
    </location>
</feature>
<evidence type="ECO:0000256" key="2">
    <source>
        <dbReference type="ARBA" id="ARBA00022448"/>
    </source>
</evidence>
<organism evidence="5 6">
    <name type="scientific">Trichomonas vaginalis (strain ATCC PRA-98 / G3)</name>
    <dbReference type="NCBI Taxonomy" id="412133"/>
    <lineage>
        <taxon>Eukaryota</taxon>
        <taxon>Metamonada</taxon>
        <taxon>Parabasalia</taxon>
        <taxon>Trichomonadida</taxon>
        <taxon>Trichomonadidae</taxon>
        <taxon>Trichomonas</taxon>
    </lineage>
</organism>
<dbReference type="KEGG" id="tva:4773451"/>
<keyword evidence="4" id="KW-1133">Transmembrane helix</keyword>
<dbReference type="VEuPathDB" id="TrichDB:TVAGG3_0845360"/>
<accession>A2DW03</accession>
<protein>
    <recommendedName>
        <fullName evidence="7">Amino acid transporter transmembrane domain-containing protein</fullName>
    </recommendedName>
</protein>
<evidence type="ECO:0000313" key="6">
    <source>
        <dbReference type="Proteomes" id="UP000001542"/>
    </source>
</evidence>
<evidence type="ECO:0000256" key="3">
    <source>
        <dbReference type="ARBA" id="ARBA00022970"/>
    </source>
</evidence>
<proteinExistence type="inferred from homology"/>
<evidence type="ECO:0000256" key="4">
    <source>
        <dbReference type="SAM" id="Phobius"/>
    </source>
</evidence>
<dbReference type="EMBL" id="DS113256">
    <property type="protein sequence ID" value="EAY15448.1"/>
    <property type="molecule type" value="Genomic_DNA"/>
</dbReference>
<feature type="transmembrane region" description="Helical" evidence="4">
    <location>
        <begin position="212"/>
        <end position="236"/>
    </location>
</feature>
<reference evidence="5" key="2">
    <citation type="journal article" date="2007" name="Science">
        <title>Draft genome sequence of the sexually transmitted pathogen Trichomonas vaginalis.</title>
        <authorList>
            <person name="Carlton J.M."/>
            <person name="Hirt R.P."/>
            <person name="Silva J.C."/>
            <person name="Delcher A.L."/>
            <person name="Schatz M."/>
            <person name="Zhao Q."/>
            <person name="Wortman J.R."/>
            <person name="Bidwell S.L."/>
            <person name="Alsmark U.C.M."/>
            <person name="Besteiro S."/>
            <person name="Sicheritz-Ponten T."/>
            <person name="Noel C.J."/>
            <person name="Dacks J.B."/>
            <person name="Foster P.G."/>
            <person name="Simillion C."/>
            <person name="Van de Peer Y."/>
            <person name="Miranda-Saavedra D."/>
            <person name="Barton G.J."/>
            <person name="Westrop G.D."/>
            <person name="Mueller S."/>
            <person name="Dessi D."/>
            <person name="Fiori P.L."/>
            <person name="Ren Q."/>
            <person name="Paulsen I."/>
            <person name="Zhang H."/>
            <person name="Bastida-Corcuera F.D."/>
            <person name="Simoes-Barbosa A."/>
            <person name="Brown M.T."/>
            <person name="Hayes R.D."/>
            <person name="Mukherjee M."/>
            <person name="Okumura C.Y."/>
            <person name="Schneider R."/>
            <person name="Smith A.J."/>
            <person name="Vanacova S."/>
            <person name="Villalvazo M."/>
            <person name="Haas B.J."/>
            <person name="Pertea M."/>
            <person name="Feldblyum T.V."/>
            <person name="Utterback T.R."/>
            <person name="Shu C.L."/>
            <person name="Osoegawa K."/>
            <person name="de Jong P.J."/>
            <person name="Hrdy I."/>
            <person name="Horvathova L."/>
            <person name="Zubacova Z."/>
            <person name="Dolezal P."/>
            <person name="Malik S.B."/>
            <person name="Logsdon J.M. Jr."/>
            <person name="Henze K."/>
            <person name="Gupta A."/>
            <person name="Wang C.C."/>
            <person name="Dunne R.L."/>
            <person name="Upcroft J.A."/>
            <person name="Upcroft P."/>
            <person name="White O."/>
            <person name="Salzberg S.L."/>
            <person name="Tang P."/>
            <person name="Chiu C.-H."/>
            <person name="Lee Y.-S."/>
            <person name="Embley T.M."/>
            <person name="Coombs G.H."/>
            <person name="Mottram J.C."/>
            <person name="Tachezy J."/>
            <person name="Fraser-Liggett C.M."/>
            <person name="Johnson P.J."/>
        </authorList>
    </citation>
    <scope>NUCLEOTIDE SEQUENCE [LARGE SCALE GENOMIC DNA]</scope>
    <source>
        <strain evidence="5">G3</strain>
    </source>
</reference>
<dbReference type="InParanoid" id="A2DW03"/>
<dbReference type="VEuPathDB" id="TrichDB:TVAG_252610"/>
<dbReference type="AlphaFoldDB" id="A2DW03"/>
<dbReference type="Proteomes" id="UP000001542">
    <property type="component" value="Unassembled WGS sequence"/>
</dbReference>
<dbReference type="PANTHER" id="PTHR22950">
    <property type="entry name" value="AMINO ACID TRANSPORTER"/>
    <property type="match status" value="1"/>
</dbReference>
<dbReference type="GO" id="GO:0016020">
    <property type="term" value="C:membrane"/>
    <property type="evidence" value="ECO:0000318"/>
    <property type="project" value="GO_Central"/>
</dbReference>
<evidence type="ECO:0000313" key="5">
    <source>
        <dbReference type="EMBL" id="EAY15448.1"/>
    </source>
</evidence>
<dbReference type="GO" id="GO:0015179">
    <property type="term" value="F:L-amino acid transmembrane transporter activity"/>
    <property type="evidence" value="ECO:0000318"/>
    <property type="project" value="GO_Central"/>
</dbReference>
<keyword evidence="2" id="KW-0813">Transport</keyword>
<dbReference type="PANTHER" id="PTHR22950:SF458">
    <property type="entry name" value="SODIUM-COUPLED NEUTRAL AMINO ACID TRANSPORTER 11-RELATED"/>
    <property type="match status" value="1"/>
</dbReference>
<dbReference type="GO" id="GO:0003333">
    <property type="term" value="P:amino acid transmembrane transport"/>
    <property type="evidence" value="ECO:0000318"/>
    <property type="project" value="GO_Central"/>
</dbReference>
<keyword evidence="3" id="KW-0029">Amino-acid transport</keyword>
<dbReference type="FunCoup" id="A2DW03">
    <property type="interactions" value="288"/>
</dbReference>
<evidence type="ECO:0000256" key="1">
    <source>
        <dbReference type="ARBA" id="ARBA00008066"/>
    </source>
</evidence>
<keyword evidence="6" id="KW-1185">Reference proteome</keyword>
<gene>
    <name evidence="5" type="ORF">TVAG_252610</name>
</gene>
<feature type="transmembrane region" description="Helical" evidence="4">
    <location>
        <begin position="34"/>
        <end position="56"/>
    </location>
</feature>
<keyword evidence="4" id="KW-0812">Transmembrane</keyword>
<reference evidence="5" key="1">
    <citation type="submission" date="2006-10" db="EMBL/GenBank/DDBJ databases">
        <authorList>
            <person name="Amadeo P."/>
            <person name="Zhao Q."/>
            <person name="Wortman J."/>
            <person name="Fraser-Liggett C."/>
            <person name="Carlton J."/>
        </authorList>
    </citation>
    <scope>NUCLEOTIDE SEQUENCE</scope>
    <source>
        <strain evidence="5">G3</strain>
    </source>
</reference>
<dbReference type="OrthoDB" id="28208at2759"/>
<feature type="transmembrane region" description="Helical" evidence="4">
    <location>
        <begin position="68"/>
        <end position="91"/>
    </location>
</feature>
<sequence length="241" mass="27485">MLFYILVVIIKFPTVIKTMDLKDPSFSLGRAGLGIFSALSMFFLNFTLPITTLPIVNKYNKDLRKRYISLLWTCASCLFILVIPSILGYMMVFNESESKLIFSYEKFQKDVLFNILKAGCFLAVTCSYPVLNKPIMGAWSQLFFKINDPDILPVKKLAIVHVVAHTIPVCIGAFYPKIMDILDYTGSFGCIINVTIPGLLWYIHYKPKVNSFYFWGCWFLTIFGIFLAIAIIAMQVKSMVK</sequence>
<keyword evidence="4" id="KW-0472">Membrane</keyword>
<evidence type="ECO:0008006" key="7">
    <source>
        <dbReference type="Google" id="ProtNLM"/>
    </source>
</evidence>
<comment type="similarity">
    <text evidence="1">Belongs to the amino acid/polyamine transporter 2 family.</text>
</comment>
<feature type="transmembrane region" description="Helical" evidence="4">
    <location>
        <begin position="152"/>
        <end position="175"/>
    </location>
</feature>
<name>A2DW03_TRIV3</name>